<organism evidence="1 2">
    <name type="scientific">Allorhodopirellula heiligendammensis</name>
    <dbReference type="NCBI Taxonomy" id="2714739"/>
    <lineage>
        <taxon>Bacteria</taxon>
        <taxon>Pseudomonadati</taxon>
        <taxon>Planctomycetota</taxon>
        <taxon>Planctomycetia</taxon>
        <taxon>Pirellulales</taxon>
        <taxon>Pirellulaceae</taxon>
        <taxon>Allorhodopirellula</taxon>
    </lineage>
</organism>
<dbReference type="OrthoDB" id="265657at2"/>
<keyword evidence="2" id="KW-1185">Reference proteome</keyword>
<accession>A0A5C6BHW6</accession>
<comment type="caution">
    <text evidence="1">The sequence shown here is derived from an EMBL/GenBank/DDBJ whole genome shotgun (WGS) entry which is preliminary data.</text>
</comment>
<dbReference type="Proteomes" id="UP000319908">
    <property type="component" value="Unassembled WGS sequence"/>
</dbReference>
<dbReference type="EMBL" id="SJPU01000005">
    <property type="protein sequence ID" value="TWU10034.1"/>
    <property type="molecule type" value="Genomic_DNA"/>
</dbReference>
<dbReference type="AlphaFoldDB" id="A0A5C6BHW6"/>
<proteinExistence type="predicted"/>
<name>A0A5C6BHW6_9BACT</name>
<sequence>MEIAAWQAVPDPDFRLRRLPIELMATQEYFDRCGNNNVAWLERVFTEVIGHVPSAYEQEQWMARYAEVRYSRTEVLNQMSIVAGRS</sequence>
<reference evidence="1 2" key="1">
    <citation type="journal article" date="2020" name="Antonie Van Leeuwenhoek">
        <title>Rhodopirellula heiligendammensis sp. nov., Rhodopirellula pilleata sp. nov., and Rhodopirellula solitaria sp. nov. isolated from natural or artificial marine surfaces in Northern Germany and California, USA, and emended description of the genus Rhodopirellula.</title>
        <authorList>
            <person name="Kallscheuer N."/>
            <person name="Wiegand S."/>
            <person name="Jogler M."/>
            <person name="Boedeker C."/>
            <person name="Peeters S.H."/>
            <person name="Rast P."/>
            <person name="Heuer A."/>
            <person name="Jetten M.S.M."/>
            <person name="Rohde M."/>
            <person name="Jogler C."/>
        </authorList>
    </citation>
    <scope>NUCLEOTIDE SEQUENCE [LARGE SCALE GENOMIC DNA]</scope>
    <source>
        <strain evidence="1 2">Poly21</strain>
    </source>
</reference>
<protein>
    <submittedName>
        <fullName evidence="1">Uncharacterized protein</fullName>
    </submittedName>
</protein>
<evidence type="ECO:0000313" key="1">
    <source>
        <dbReference type="EMBL" id="TWU10034.1"/>
    </source>
</evidence>
<gene>
    <name evidence="1" type="ORF">Poly21_53670</name>
</gene>
<evidence type="ECO:0000313" key="2">
    <source>
        <dbReference type="Proteomes" id="UP000319908"/>
    </source>
</evidence>